<evidence type="ECO:0000313" key="7">
    <source>
        <dbReference type="EMBL" id="GAA4548546.1"/>
    </source>
</evidence>
<keyword evidence="5" id="KW-0411">Iron-sulfur</keyword>
<evidence type="ECO:0000259" key="6">
    <source>
        <dbReference type="PROSITE" id="PS51296"/>
    </source>
</evidence>
<dbReference type="EMBL" id="BAABGT010000040">
    <property type="protein sequence ID" value="GAA4548546.1"/>
    <property type="molecule type" value="Genomic_DNA"/>
</dbReference>
<gene>
    <name evidence="7" type="ORF">GCM10023175_35090</name>
</gene>
<keyword evidence="8" id="KW-1185">Reference proteome</keyword>
<dbReference type="CDD" id="cd08878">
    <property type="entry name" value="RHO_alpha_C_DMO-like"/>
    <property type="match status" value="1"/>
</dbReference>
<dbReference type="SUPFAM" id="SSF55961">
    <property type="entry name" value="Bet v1-like"/>
    <property type="match status" value="1"/>
</dbReference>
<evidence type="ECO:0000256" key="1">
    <source>
        <dbReference type="ARBA" id="ARBA00022714"/>
    </source>
</evidence>
<dbReference type="InterPro" id="IPR050584">
    <property type="entry name" value="Cholesterol_7-desaturase"/>
</dbReference>
<accession>A0ABP8RU96</accession>
<dbReference type="Proteomes" id="UP001501598">
    <property type="component" value="Unassembled WGS sequence"/>
</dbReference>
<sequence>MLNNADNELLVRIENGAPMSQLMRKYWLPVFRSEDLEAGGAPRPVTLLGERLVAFRDTSGEVGLLDEYCPHRGASLTLARNVDCSLQCLYHGWRVDREGRVVETPSEPDDATFKDRIRQVAYPVRESGGMVWAYLGDPAETPEFPAFNWAEADPSHTAILRVRLSCNWAQALEGVIDSAHVSFLHTDYVGRLANGEDAYEGGGESLLSKVALDGHPKLKIENTPYGFRYGAIRDAHRDEDGAPVKYVRVTHFVAPVWGLIPTRQGWSFAQAFVPVDDHHTMFYFVLHLEDAPLKPGQRELLAEWNGITGLDADFALPRHTAANNWGQDRAAMTAGTSFSGMGGYPPLEDIAVQESMGPVYDRSREHLGTSDVAVIRMRRIMLAAVRALDTGDRTPPALAGGFDYHAIHAEEAILELDQEWTVVGNPRPTSPASTQV</sequence>
<keyword evidence="1" id="KW-0001">2Fe-2S</keyword>
<comment type="caution">
    <text evidence="7">The sequence shown here is derived from an EMBL/GenBank/DDBJ whole genome shotgun (WGS) entry which is preliminary data.</text>
</comment>
<evidence type="ECO:0000313" key="8">
    <source>
        <dbReference type="Proteomes" id="UP001501598"/>
    </source>
</evidence>
<dbReference type="Gene3D" id="2.102.10.10">
    <property type="entry name" value="Rieske [2Fe-2S] iron-sulphur domain"/>
    <property type="match status" value="1"/>
</dbReference>
<dbReference type="PROSITE" id="PS51296">
    <property type="entry name" value="RIESKE"/>
    <property type="match status" value="1"/>
</dbReference>
<protein>
    <submittedName>
        <fullName evidence="7">Rieske 2Fe-2S domain-containing protein</fullName>
    </submittedName>
</protein>
<keyword evidence="3" id="KW-0560">Oxidoreductase</keyword>
<feature type="domain" description="Rieske" evidence="6">
    <location>
        <begin position="27"/>
        <end position="133"/>
    </location>
</feature>
<dbReference type="PANTHER" id="PTHR21266:SF59">
    <property type="entry name" value="BLR4922 PROTEIN"/>
    <property type="match status" value="1"/>
</dbReference>
<name>A0ABP8RU96_9PSEU</name>
<keyword evidence="4" id="KW-0408">Iron</keyword>
<keyword evidence="2" id="KW-0479">Metal-binding</keyword>
<evidence type="ECO:0000256" key="5">
    <source>
        <dbReference type="ARBA" id="ARBA00023014"/>
    </source>
</evidence>
<dbReference type="CDD" id="cd03479">
    <property type="entry name" value="Rieske_RO_Alpha_PhDO_like"/>
    <property type="match status" value="1"/>
</dbReference>
<reference evidence="8" key="1">
    <citation type="journal article" date="2019" name="Int. J. Syst. Evol. Microbiol.">
        <title>The Global Catalogue of Microorganisms (GCM) 10K type strain sequencing project: providing services to taxonomists for standard genome sequencing and annotation.</title>
        <authorList>
            <consortium name="The Broad Institute Genomics Platform"/>
            <consortium name="The Broad Institute Genome Sequencing Center for Infectious Disease"/>
            <person name="Wu L."/>
            <person name="Ma J."/>
        </authorList>
    </citation>
    <scope>NUCLEOTIDE SEQUENCE [LARGE SCALE GENOMIC DNA]</scope>
    <source>
        <strain evidence="8">JCM 17906</strain>
    </source>
</reference>
<dbReference type="InterPro" id="IPR036922">
    <property type="entry name" value="Rieske_2Fe-2S_sf"/>
</dbReference>
<dbReference type="InterPro" id="IPR045623">
    <property type="entry name" value="LigXa_C"/>
</dbReference>
<dbReference type="InterPro" id="IPR017941">
    <property type="entry name" value="Rieske_2Fe-2S"/>
</dbReference>
<dbReference type="Gene3D" id="3.90.380.10">
    <property type="entry name" value="Naphthalene 1,2-dioxygenase Alpha Subunit, Chain A, domain 1"/>
    <property type="match status" value="1"/>
</dbReference>
<dbReference type="SUPFAM" id="SSF50022">
    <property type="entry name" value="ISP domain"/>
    <property type="match status" value="1"/>
</dbReference>
<dbReference type="Pfam" id="PF19301">
    <property type="entry name" value="LigXa_C"/>
    <property type="match status" value="1"/>
</dbReference>
<proteinExistence type="predicted"/>
<evidence type="ECO:0000256" key="2">
    <source>
        <dbReference type="ARBA" id="ARBA00022723"/>
    </source>
</evidence>
<dbReference type="RefSeq" id="WP_345419206.1">
    <property type="nucleotide sequence ID" value="NZ_BAABGT010000040.1"/>
</dbReference>
<dbReference type="PANTHER" id="PTHR21266">
    <property type="entry name" value="IRON-SULFUR DOMAIN CONTAINING PROTEIN"/>
    <property type="match status" value="1"/>
</dbReference>
<evidence type="ECO:0000256" key="3">
    <source>
        <dbReference type="ARBA" id="ARBA00023002"/>
    </source>
</evidence>
<evidence type="ECO:0000256" key="4">
    <source>
        <dbReference type="ARBA" id="ARBA00023004"/>
    </source>
</evidence>
<organism evidence="7 8">
    <name type="scientific">Pseudonocardia xishanensis</name>
    <dbReference type="NCBI Taxonomy" id="630995"/>
    <lineage>
        <taxon>Bacteria</taxon>
        <taxon>Bacillati</taxon>
        <taxon>Actinomycetota</taxon>
        <taxon>Actinomycetes</taxon>
        <taxon>Pseudonocardiales</taxon>
        <taxon>Pseudonocardiaceae</taxon>
        <taxon>Pseudonocardia</taxon>
    </lineage>
</organism>
<dbReference type="Pfam" id="PF00355">
    <property type="entry name" value="Rieske"/>
    <property type="match status" value="1"/>
</dbReference>